<gene>
    <name evidence="3" type="ORF">P3H78_31375</name>
</gene>
<proteinExistence type="predicted"/>
<name>A0ABT6AFB1_9ACTN</name>
<accession>A0ABT6AFB1</accession>
<dbReference type="EMBL" id="JARJBB010000037">
    <property type="protein sequence ID" value="MDF3303036.1"/>
    <property type="molecule type" value="Genomic_DNA"/>
</dbReference>
<dbReference type="Pfam" id="PF08239">
    <property type="entry name" value="SH3_3"/>
    <property type="match status" value="1"/>
</dbReference>
<keyword evidence="4" id="KW-1185">Reference proteome</keyword>
<evidence type="ECO:0000259" key="2">
    <source>
        <dbReference type="PROSITE" id="PS51781"/>
    </source>
</evidence>
<protein>
    <submittedName>
        <fullName evidence="3">SH3 domain-containing protein</fullName>
    </submittedName>
</protein>
<sequence>MSVIRRLSTVALSATLLAGGALAIAPSASAADRDCTSYDQSAGVDGNGINYRTGPGTSYKSKGMLYKKDSVKIYCEKNGWYYTKLRTKSASGLSANTPGWIRKDMVKLWLAG</sequence>
<dbReference type="Gene3D" id="2.30.30.40">
    <property type="entry name" value="SH3 Domains"/>
    <property type="match status" value="1"/>
</dbReference>
<evidence type="ECO:0000313" key="4">
    <source>
        <dbReference type="Proteomes" id="UP001221150"/>
    </source>
</evidence>
<reference evidence="3 4" key="1">
    <citation type="submission" date="2023-03" db="EMBL/GenBank/DDBJ databases">
        <title>Draft genome sequence of Streptomyces sp. K1PA1 isolated from peat swamp forest in Thailand.</title>
        <authorList>
            <person name="Klaysubun C."/>
            <person name="Duangmal K."/>
        </authorList>
    </citation>
    <scope>NUCLEOTIDE SEQUENCE [LARGE SCALE GENOMIC DNA]</scope>
    <source>
        <strain evidence="3 4">K1PA1</strain>
    </source>
</reference>
<feature type="chain" id="PRO_5046822748" evidence="1">
    <location>
        <begin position="31"/>
        <end position="112"/>
    </location>
</feature>
<evidence type="ECO:0000256" key="1">
    <source>
        <dbReference type="SAM" id="SignalP"/>
    </source>
</evidence>
<dbReference type="InterPro" id="IPR003646">
    <property type="entry name" value="SH3-like_bac-type"/>
</dbReference>
<dbReference type="Proteomes" id="UP001221150">
    <property type="component" value="Unassembled WGS sequence"/>
</dbReference>
<feature type="signal peptide" evidence="1">
    <location>
        <begin position="1"/>
        <end position="30"/>
    </location>
</feature>
<feature type="domain" description="SH3b" evidence="2">
    <location>
        <begin position="39"/>
        <end position="109"/>
    </location>
</feature>
<organism evidence="3 4">
    <name type="scientific">Streptomyces tropicalis</name>
    <dbReference type="NCBI Taxonomy" id="3034234"/>
    <lineage>
        <taxon>Bacteria</taxon>
        <taxon>Bacillati</taxon>
        <taxon>Actinomycetota</taxon>
        <taxon>Actinomycetes</taxon>
        <taxon>Kitasatosporales</taxon>
        <taxon>Streptomycetaceae</taxon>
        <taxon>Streptomyces</taxon>
    </lineage>
</organism>
<keyword evidence="1" id="KW-0732">Signal</keyword>
<evidence type="ECO:0000313" key="3">
    <source>
        <dbReference type="EMBL" id="MDF3303036.1"/>
    </source>
</evidence>
<comment type="caution">
    <text evidence="3">The sequence shown here is derived from an EMBL/GenBank/DDBJ whole genome shotgun (WGS) entry which is preliminary data.</text>
</comment>
<dbReference type="PROSITE" id="PS51781">
    <property type="entry name" value="SH3B"/>
    <property type="match status" value="1"/>
</dbReference>
<dbReference type="RefSeq" id="WP_018521531.1">
    <property type="nucleotide sequence ID" value="NZ_JARJBB010000037.1"/>
</dbReference>